<evidence type="ECO:0000256" key="1">
    <source>
        <dbReference type="SAM" id="MobiDB-lite"/>
    </source>
</evidence>
<comment type="caution">
    <text evidence="3">The sequence shown here is derived from an EMBL/GenBank/DDBJ whole genome shotgun (WGS) entry which is preliminary data.</text>
</comment>
<reference evidence="3" key="2">
    <citation type="journal article" date="2023" name="IMA Fungus">
        <title>Comparative genomic study of the Penicillium genus elucidates a diverse pangenome and 15 lateral gene transfer events.</title>
        <authorList>
            <person name="Petersen C."/>
            <person name="Sorensen T."/>
            <person name="Nielsen M.R."/>
            <person name="Sondergaard T.E."/>
            <person name="Sorensen J.L."/>
            <person name="Fitzpatrick D.A."/>
            <person name="Frisvad J.C."/>
            <person name="Nielsen K.L."/>
        </authorList>
    </citation>
    <scope>NUCLEOTIDE SEQUENCE</scope>
    <source>
        <strain evidence="3">IBT 30728</strain>
    </source>
</reference>
<gene>
    <name evidence="3" type="ORF">N7539_002506</name>
</gene>
<protein>
    <submittedName>
        <fullName evidence="3">Uncharacterized protein</fullName>
    </submittedName>
</protein>
<evidence type="ECO:0000313" key="3">
    <source>
        <dbReference type="EMBL" id="KAJ5490939.1"/>
    </source>
</evidence>
<proteinExistence type="predicted"/>
<evidence type="ECO:0000256" key="2">
    <source>
        <dbReference type="SAM" id="Phobius"/>
    </source>
</evidence>
<keyword evidence="4" id="KW-1185">Reference proteome</keyword>
<sequence length="211" mass="23171">MQSLSSISAHGLDHPHNATVALTPEPYHLNPQLQAPPLLHNHLEKRYSTISIPATYGHLNSGPPPGTVAGIVLGTVAGVLLILYLTFLALNPGGLTRGNPDDTTIVDEEVVVRSRRSPSSRRDDAIEVVEERDRRRDSYRRPPSARPSHVMSQESVTGTSITNDQDLVEVIEEESSMMSTVSPSPRRGGRREGVSDGGSVGVWRRQFVRWR</sequence>
<accession>A0A9W9XEY2</accession>
<reference evidence="3" key="1">
    <citation type="submission" date="2022-12" db="EMBL/GenBank/DDBJ databases">
        <authorList>
            <person name="Petersen C."/>
        </authorList>
    </citation>
    <scope>NUCLEOTIDE SEQUENCE</scope>
    <source>
        <strain evidence="3">IBT 30728</strain>
    </source>
</reference>
<organism evidence="3 4">
    <name type="scientific">Penicillium diatomitis</name>
    <dbReference type="NCBI Taxonomy" id="2819901"/>
    <lineage>
        <taxon>Eukaryota</taxon>
        <taxon>Fungi</taxon>
        <taxon>Dikarya</taxon>
        <taxon>Ascomycota</taxon>
        <taxon>Pezizomycotina</taxon>
        <taxon>Eurotiomycetes</taxon>
        <taxon>Eurotiomycetidae</taxon>
        <taxon>Eurotiales</taxon>
        <taxon>Aspergillaceae</taxon>
        <taxon>Penicillium</taxon>
    </lineage>
</organism>
<dbReference type="AlphaFoldDB" id="A0A9W9XEY2"/>
<feature type="compositionally biased region" description="Low complexity" evidence="1">
    <location>
        <begin position="176"/>
        <end position="186"/>
    </location>
</feature>
<name>A0A9W9XEY2_9EURO</name>
<dbReference type="RefSeq" id="XP_056792068.1">
    <property type="nucleotide sequence ID" value="XM_056932109.1"/>
</dbReference>
<keyword evidence="2" id="KW-0812">Transmembrane</keyword>
<dbReference type="GeneID" id="81622358"/>
<feature type="region of interest" description="Disordered" evidence="1">
    <location>
        <begin position="113"/>
        <end position="198"/>
    </location>
</feature>
<feature type="compositionally biased region" description="Acidic residues" evidence="1">
    <location>
        <begin position="166"/>
        <end position="175"/>
    </location>
</feature>
<evidence type="ECO:0000313" key="4">
    <source>
        <dbReference type="Proteomes" id="UP001148312"/>
    </source>
</evidence>
<keyword evidence="2" id="KW-0472">Membrane</keyword>
<dbReference type="EMBL" id="JAPWDQ010000003">
    <property type="protein sequence ID" value="KAJ5490939.1"/>
    <property type="molecule type" value="Genomic_DNA"/>
</dbReference>
<keyword evidence="2" id="KW-1133">Transmembrane helix</keyword>
<dbReference type="Proteomes" id="UP001148312">
    <property type="component" value="Unassembled WGS sequence"/>
</dbReference>
<feature type="compositionally biased region" description="Basic and acidic residues" evidence="1">
    <location>
        <begin position="120"/>
        <end position="140"/>
    </location>
</feature>
<feature type="transmembrane region" description="Helical" evidence="2">
    <location>
        <begin position="68"/>
        <end position="90"/>
    </location>
</feature>
<feature type="compositionally biased region" description="Polar residues" evidence="1">
    <location>
        <begin position="150"/>
        <end position="165"/>
    </location>
</feature>